<dbReference type="InterPro" id="IPR027417">
    <property type="entry name" value="P-loop_NTPase"/>
</dbReference>
<dbReference type="SUPFAM" id="SSF52540">
    <property type="entry name" value="P-loop containing nucleoside triphosphate hydrolases"/>
    <property type="match status" value="1"/>
</dbReference>
<dbReference type="EMBL" id="CASHTH010003689">
    <property type="protein sequence ID" value="CAI8047992.1"/>
    <property type="molecule type" value="Genomic_DNA"/>
</dbReference>
<dbReference type="Proteomes" id="UP001174909">
    <property type="component" value="Unassembled WGS sequence"/>
</dbReference>
<dbReference type="PANTHER" id="PTHR47980">
    <property type="entry name" value="LD44762P"/>
    <property type="match status" value="1"/>
</dbReference>
<dbReference type="AlphaFoldDB" id="A0AA35TJ34"/>
<keyword evidence="4" id="KW-0449">Lipoprotein</keyword>
<dbReference type="Pfam" id="PF00071">
    <property type="entry name" value="Ras"/>
    <property type="match status" value="1"/>
</dbReference>
<sequence length="130" mass="14454">MYDITSWSSFTNVLSWMDSISEHGSPLIKIALVAHKIDLEDDRQVSVEEGQKLAETYNCLFFEASSRAGKNCAKVFNMLAQEIKKAKDESNYIKAHNSMPATEASRRILAENDLNSSGSQSRGKTSCCAR</sequence>
<dbReference type="GO" id="GO:0003924">
    <property type="term" value="F:GTPase activity"/>
    <property type="evidence" value="ECO:0007669"/>
    <property type="project" value="InterPro"/>
</dbReference>
<evidence type="ECO:0000256" key="2">
    <source>
        <dbReference type="ARBA" id="ARBA00022741"/>
    </source>
</evidence>
<dbReference type="GO" id="GO:0005525">
    <property type="term" value="F:GTP binding"/>
    <property type="evidence" value="ECO:0007669"/>
    <property type="project" value="UniProtKB-KW"/>
</dbReference>
<dbReference type="SMART" id="SM00175">
    <property type="entry name" value="RAB"/>
    <property type="match status" value="1"/>
</dbReference>
<evidence type="ECO:0000256" key="3">
    <source>
        <dbReference type="ARBA" id="ARBA00023134"/>
    </source>
</evidence>
<reference evidence="5" key="1">
    <citation type="submission" date="2023-03" db="EMBL/GenBank/DDBJ databases">
        <authorList>
            <person name="Steffen K."/>
            <person name="Cardenas P."/>
        </authorList>
    </citation>
    <scope>NUCLEOTIDE SEQUENCE</scope>
</reference>
<name>A0AA35TJ34_GEOBA</name>
<dbReference type="InterPro" id="IPR001806">
    <property type="entry name" value="Small_GTPase"/>
</dbReference>
<keyword evidence="3" id="KW-0342">GTP-binding</keyword>
<organism evidence="5 6">
    <name type="scientific">Geodia barretti</name>
    <name type="common">Barrett's horny sponge</name>
    <dbReference type="NCBI Taxonomy" id="519541"/>
    <lineage>
        <taxon>Eukaryota</taxon>
        <taxon>Metazoa</taxon>
        <taxon>Porifera</taxon>
        <taxon>Demospongiae</taxon>
        <taxon>Heteroscleromorpha</taxon>
        <taxon>Tetractinellida</taxon>
        <taxon>Astrophorina</taxon>
        <taxon>Geodiidae</taxon>
        <taxon>Geodia</taxon>
    </lineage>
</organism>
<protein>
    <submittedName>
        <fullName evidence="5">GTP-binding protein ypt2</fullName>
    </submittedName>
</protein>
<proteinExistence type="inferred from homology"/>
<dbReference type="Gene3D" id="3.40.50.300">
    <property type="entry name" value="P-loop containing nucleotide triphosphate hydrolases"/>
    <property type="match status" value="1"/>
</dbReference>
<gene>
    <name evidence="5" type="ORF">GBAR_LOCUS26521</name>
</gene>
<dbReference type="InterPro" id="IPR050305">
    <property type="entry name" value="Small_GTPase_Rab"/>
</dbReference>
<keyword evidence="2" id="KW-0547">Nucleotide-binding</keyword>
<dbReference type="PROSITE" id="PS51421">
    <property type="entry name" value="RAS"/>
    <property type="match status" value="1"/>
</dbReference>
<accession>A0AA35TJ34</accession>
<evidence type="ECO:0000313" key="5">
    <source>
        <dbReference type="EMBL" id="CAI8047992.1"/>
    </source>
</evidence>
<evidence type="ECO:0000313" key="6">
    <source>
        <dbReference type="Proteomes" id="UP001174909"/>
    </source>
</evidence>
<evidence type="ECO:0000256" key="4">
    <source>
        <dbReference type="ARBA" id="ARBA00023289"/>
    </source>
</evidence>
<comment type="caution">
    <text evidence="5">The sequence shown here is derived from an EMBL/GenBank/DDBJ whole genome shotgun (WGS) entry which is preliminary data.</text>
</comment>
<comment type="similarity">
    <text evidence="1">Belongs to the small GTPase superfamily. Rab family.</text>
</comment>
<dbReference type="SMART" id="SM00173">
    <property type="entry name" value="RAS"/>
    <property type="match status" value="1"/>
</dbReference>
<keyword evidence="4" id="KW-0636">Prenylation</keyword>
<dbReference type="PROSITE" id="PS51419">
    <property type="entry name" value="RAB"/>
    <property type="match status" value="1"/>
</dbReference>
<keyword evidence="6" id="KW-1185">Reference proteome</keyword>
<evidence type="ECO:0000256" key="1">
    <source>
        <dbReference type="ARBA" id="ARBA00006270"/>
    </source>
</evidence>